<reference evidence="3" key="1">
    <citation type="submission" date="2016-06" db="EMBL/GenBank/DDBJ databases">
        <title>Complete genome sequence of Actinoalloteichus fjordicus DSM 46855 (=ADI127-17), type strain of the new species Actinoalloteichus fjordicus.</title>
        <authorList>
            <person name="Ruckert C."/>
            <person name="Nouioui I."/>
            <person name="Willmese J."/>
            <person name="van Wezel G."/>
            <person name="Klenk H.-P."/>
            <person name="Kalinowski J."/>
            <person name="Zotchev S.B."/>
        </authorList>
    </citation>
    <scope>NUCLEOTIDE SEQUENCE [LARGE SCALE GENOMIC DNA]</scope>
    <source>
        <strain evidence="3">ADI127-7</strain>
    </source>
</reference>
<dbReference type="Proteomes" id="UP000185511">
    <property type="component" value="Chromosome"/>
</dbReference>
<dbReference type="EMBL" id="CP016076">
    <property type="protein sequence ID" value="APU13901.1"/>
    <property type="molecule type" value="Genomic_DNA"/>
</dbReference>
<evidence type="ECO:0000313" key="3">
    <source>
        <dbReference type="Proteomes" id="UP000185511"/>
    </source>
</evidence>
<feature type="compositionally biased region" description="Low complexity" evidence="1">
    <location>
        <begin position="32"/>
        <end position="47"/>
    </location>
</feature>
<dbReference type="Gene3D" id="3.30.200.20">
    <property type="entry name" value="Phosphorylase Kinase, domain 1"/>
    <property type="match status" value="1"/>
</dbReference>
<dbReference type="SUPFAM" id="SSF56112">
    <property type="entry name" value="Protein kinase-like (PK-like)"/>
    <property type="match status" value="1"/>
</dbReference>
<evidence type="ECO:0000256" key="1">
    <source>
        <dbReference type="SAM" id="MobiDB-lite"/>
    </source>
</evidence>
<gene>
    <name evidence="2" type="ORF">UA74_09185</name>
</gene>
<name>A0AAC9LAQ5_9PSEU</name>
<keyword evidence="3" id="KW-1185">Reference proteome</keyword>
<evidence type="ECO:0000313" key="2">
    <source>
        <dbReference type="EMBL" id="APU13901.1"/>
    </source>
</evidence>
<dbReference type="KEGG" id="acad:UA74_09185"/>
<dbReference type="AlphaFoldDB" id="A0AAC9LAQ5"/>
<dbReference type="Gene3D" id="3.90.1200.10">
    <property type="match status" value="1"/>
</dbReference>
<dbReference type="InterPro" id="IPR011009">
    <property type="entry name" value="Kinase-like_dom_sf"/>
</dbReference>
<organism evidence="2 3">
    <name type="scientific">Actinoalloteichus fjordicus</name>
    <dbReference type="NCBI Taxonomy" id="1612552"/>
    <lineage>
        <taxon>Bacteria</taxon>
        <taxon>Bacillati</taxon>
        <taxon>Actinomycetota</taxon>
        <taxon>Actinomycetes</taxon>
        <taxon>Pseudonocardiales</taxon>
        <taxon>Pseudonocardiaceae</taxon>
        <taxon>Actinoalloteichus</taxon>
    </lineage>
</organism>
<proteinExistence type="predicted"/>
<feature type="region of interest" description="Disordered" evidence="1">
    <location>
        <begin position="20"/>
        <end position="47"/>
    </location>
</feature>
<sequence length="397" mass="42552">MFGGFVPAPRIRIRIRLSPASATARARRTPAGRHPAAARSPRCPRRSVPAITGRTLGAGTDVVLIVTGRVDRLGSTRRKETVNSVVPAARAARPAWRDVPESTRASVQARLTAPVVQALGQAGGFTPGAASRLLLADGRRVFVKALPVDHPMADAYRAEARVSAQLPVEAPAPRLLFTVEREWTALVFEDVDGREPSLRPGSPDLAAVLAAVGGLARGLTPCPLSSVPAVLDDLGPLLQGWSALRAAPPENLDPWAHTHLDSLVAMESAWHPWAEGDTLLHNDLRPDNMIRRLDGRIIVVDWARPARGAAWLDVAGLVPALLMAGHEPRHAERLVIARPSLAGVPAWAVTGFAAALAGYWERGRRLPEPAGAAGLRRFQARAAVAALAWFRHRMRLS</sequence>
<accession>A0AAC9LAQ5</accession>
<protein>
    <submittedName>
        <fullName evidence="2">Aminoglycoside phosphotransferase</fullName>
    </submittedName>
</protein>